<feature type="transmembrane region" description="Helical" evidence="7">
    <location>
        <begin position="162"/>
        <end position="180"/>
    </location>
</feature>
<feature type="transmembrane region" description="Helical" evidence="7">
    <location>
        <begin position="200"/>
        <end position="225"/>
    </location>
</feature>
<dbReference type="Proteomes" id="UP001596422">
    <property type="component" value="Unassembled WGS sequence"/>
</dbReference>
<proteinExistence type="inferred from homology"/>
<evidence type="ECO:0000313" key="10">
    <source>
        <dbReference type="Proteomes" id="UP001596422"/>
    </source>
</evidence>
<keyword evidence="3" id="KW-1003">Cell membrane</keyword>
<feature type="domain" description="ABC transmembrane type-1" evidence="8">
    <location>
        <begin position="33"/>
        <end position="222"/>
    </location>
</feature>
<evidence type="ECO:0000256" key="4">
    <source>
        <dbReference type="ARBA" id="ARBA00022692"/>
    </source>
</evidence>
<accession>A0ABW2A7B4</accession>
<dbReference type="RefSeq" id="WP_379911792.1">
    <property type="nucleotide sequence ID" value="NZ_JBHSWE010000001.1"/>
</dbReference>
<evidence type="ECO:0000256" key="7">
    <source>
        <dbReference type="RuleBase" id="RU363032"/>
    </source>
</evidence>
<dbReference type="InterPro" id="IPR035906">
    <property type="entry name" value="MetI-like_sf"/>
</dbReference>
<keyword evidence="2 7" id="KW-0813">Transport</keyword>
<feature type="transmembrane region" description="Helical" evidence="7">
    <location>
        <begin position="35"/>
        <end position="56"/>
    </location>
</feature>
<dbReference type="PROSITE" id="PS50928">
    <property type="entry name" value="ABC_TM1"/>
    <property type="match status" value="1"/>
</dbReference>
<dbReference type="InterPro" id="IPR000515">
    <property type="entry name" value="MetI-like"/>
</dbReference>
<keyword evidence="5 7" id="KW-1133">Transmembrane helix</keyword>
<keyword evidence="6 7" id="KW-0472">Membrane</keyword>
<evidence type="ECO:0000256" key="3">
    <source>
        <dbReference type="ARBA" id="ARBA00022475"/>
    </source>
</evidence>
<keyword evidence="10" id="KW-1185">Reference proteome</keyword>
<keyword evidence="4 7" id="KW-0812">Transmembrane</keyword>
<sequence>MSLSGRFAGPSAEHWLGLDHLGRDVFSRLLYGGQFSVSIAAITLVLSAVVGTLLGTISGRVGGIVDELIMRTVDLLISFPDVLVALFLVAILGPGYGTLILALVVTGWTPFARLARGLALEINAKDYIRAAEILNCSRSFIIIHHVIPNVLRPLATIAFLRFGHKLITVGSLSFLGLGVQPPDTDWAAMLSEALPYLDRAPLLMLIPGLAIFVTALSVTLIGQGLEAHMDRKMKWQHDTKS</sequence>
<protein>
    <submittedName>
        <fullName evidence="9">ABC transporter permease</fullName>
    </submittedName>
</protein>
<dbReference type="SUPFAM" id="SSF161098">
    <property type="entry name" value="MetI-like"/>
    <property type="match status" value="1"/>
</dbReference>
<evidence type="ECO:0000256" key="6">
    <source>
        <dbReference type="ARBA" id="ARBA00023136"/>
    </source>
</evidence>
<dbReference type="Pfam" id="PF00528">
    <property type="entry name" value="BPD_transp_1"/>
    <property type="match status" value="1"/>
</dbReference>
<evidence type="ECO:0000256" key="5">
    <source>
        <dbReference type="ARBA" id="ARBA00022989"/>
    </source>
</evidence>
<evidence type="ECO:0000313" key="9">
    <source>
        <dbReference type="EMBL" id="MFC6673426.1"/>
    </source>
</evidence>
<gene>
    <name evidence="9" type="ORF">ACFQDL_27530</name>
</gene>
<dbReference type="PANTHER" id="PTHR43386:SF1">
    <property type="entry name" value="D,D-DIPEPTIDE TRANSPORT SYSTEM PERMEASE PROTEIN DDPC-RELATED"/>
    <property type="match status" value="1"/>
</dbReference>
<comment type="subcellular location">
    <subcellularLocation>
        <location evidence="1 7">Cell membrane</location>
        <topology evidence="1 7">Multi-pass membrane protein</topology>
    </subcellularLocation>
</comment>
<comment type="similarity">
    <text evidence="7">Belongs to the binding-protein-dependent transport system permease family.</text>
</comment>
<dbReference type="Gene3D" id="1.10.3720.10">
    <property type="entry name" value="MetI-like"/>
    <property type="match status" value="1"/>
</dbReference>
<dbReference type="InterPro" id="IPR050366">
    <property type="entry name" value="BP-dependent_transpt_permease"/>
</dbReference>
<dbReference type="EMBL" id="JBHSWE010000001">
    <property type="protein sequence ID" value="MFC6673426.1"/>
    <property type="molecule type" value="Genomic_DNA"/>
</dbReference>
<organism evidence="9 10">
    <name type="scientific">Marinobacterium aestuariivivens</name>
    <dbReference type="NCBI Taxonomy" id="1698799"/>
    <lineage>
        <taxon>Bacteria</taxon>
        <taxon>Pseudomonadati</taxon>
        <taxon>Pseudomonadota</taxon>
        <taxon>Gammaproteobacteria</taxon>
        <taxon>Oceanospirillales</taxon>
        <taxon>Oceanospirillaceae</taxon>
        <taxon>Marinobacterium</taxon>
    </lineage>
</organism>
<evidence type="ECO:0000259" key="8">
    <source>
        <dbReference type="PROSITE" id="PS50928"/>
    </source>
</evidence>
<evidence type="ECO:0000256" key="1">
    <source>
        <dbReference type="ARBA" id="ARBA00004651"/>
    </source>
</evidence>
<dbReference type="PANTHER" id="PTHR43386">
    <property type="entry name" value="OLIGOPEPTIDE TRANSPORT SYSTEM PERMEASE PROTEIN APPC"/>
    <property type="match status" value="1"/>
</dbReference>
<dbReference type="CDD" id="cd06261">
    <property type="entry name" value="TM_PBP2"/>
    <property type="match status" value="1"/>
</dbReference>
<reference evidence="10" key="1">
    <citation type="journal article" date="2019" name="Int. J. Syst. Evol. Microbiol.">
        <title>The Global Catalogue of Microorganisms (GCM) 10K type strain sequencing project: providing services to taxonomists for standard genome sequencing and annotation.</title>
        <authorList>
            <consortium name="The Broad Institute Genomics Platform"/>
            <consortium name="The Broad Institute Genome Sequencing Center for Infectious Disease"/>
            <person name="Wu L."/>
            <person name="Ma J."/>
        </authorList>
    </citation>
    <scope>NUCLEOTIDE SEQUENCE [LARGE SCALE GENOMIC DNA]</scope>
    <source>
        <strain evidence="10">NBRC 111756</strain>
    </source>
</reference>
<comment type="caution">
    <text evidence="9">The sequence shown here is derived from an EMBL/GenBank/DDBJ whole genome shotgun (WGS) entry which is preliminary data.</text>
</comment>
<name>A0ABW2A7B4_9GAMM</name>
<evidence type="ECO:0000256" key="2">
    <source>
        <dbReference type="ARBA" id="ARBA00022448"/>
    </source>
</evidence>